<dbReference type="GO" id="GO:0003723">
    <property type="term" value="F:RNA binding"/>
    <property type="evidence" value="ECO:0007669"/>
    <property type="project" value="InterPro"/>
</dbReference>
<evidence type="ECO:0000259" key="2">
    <source>
        <dbReference type="Pfam" id="PF00849"/>
    </source>
</evidence>
<proteinExistence type="inferred from homology"/>
<dbReference type="GO" id="GO:0009982">
    <property type="term" value="F:pseudouridine synthase activity"/>
    <property type="evidence" value="ECO:0007669"/>
    <property type="project" value="InterPro"/>
</dbReference>
<dbReference type="InterPro" id="IPR020103">
    <property type="entry name" value="PsdUridine_synth_cat_dom_sf"/>
</dbReference>
<dbReference type="InterPro" id="IPR050188">
    <property type="entry name" value="RluA_PseudoU_synthase"/>
</dbReference>
<dbReference type="AlphaFoldDB" id="A0AAD6WSM4"/>
<evidence type="ECO:0000313" key="3">
    <source>
        <dbReference type="EMBL" id="KAJ7022026.1"/>
    </source>
</evidence>
<dbReference type="GO" id="GO:0000455">
    <property type="term" value="P:enzyme-directed rRNA pseudouridine synthesis"/>
    <property type="evidence" value="ECO:0007669"/>
    <property type="project" value="TreeGrafter"/>
</dbReference>
<dbReference type="Gene3D" id="3.30.2350.10">
    <property type="entry name" value="Pseudouridine synthase"/>
    <property type="match status" value="1"/>
</dbReference>
<dbReference type="SUPFAM" id="SSF55120">
    <property type="entry name" value="Pseudouridine synthase"/>
    <property type="match status" value="1"/>
</dbReference>
<comment type="similarity">
    <text evidence="1">Belongs to the pseudouridine synthase RluA family.</text>
</comment>
<evidence type="ECO:0000256" key="1">
    <source>
        <dbReference type="ARBA" id="ARBA00010876"/>
    </source>
</evidence>
<keyword evidence="4" id="KW-1185">Reference proteome</keyword>
<feature type="domain" description="Pseudouridine synthase RsuA/RluA-like" evidence="2">
    <location>
        <begin position="25"/>
        <end position="183"/>
    </location>
</feature>
<comment type="caution">
    <text evidence="3">The sequence shown here is derived from an EMBL/GenBank/DDBJ whole genome shotgun (WGS) entry which is preliminary data.</text>
</comment>
<organism evidence="3 4">
    <name type="scientific">Mycena alexandri</name>
    <dbReference type="NCBI Taxonomy" id="1745969"/>
    <lineage>
        <taxon>Eukaryota</taxon>
        <taxon>Fungi</taxon>
        <taxon>Dikarya</taxon>
        <taxon>Basidiomycota</taxon>
        <taxon>Agaricomycotina</taxon>
        <taxon>Agaricomycetes</taxon>
        <taxon>Agaricomycetidae</taxon>
        <taxon>Agaricales</taxon>
        <taxon>Marasmiineae</taxon>
        <taxon>Mycenaceae</taxon>
        <taxon>Mycena</taxon>
    </lineage>
</organism>
<reference evidence="3" key="1">
    <citation type="submission" date="2023-03" db="EMBL/GenBank/DDBJ databases">
        <title>Massive genome expansion in bonnet fungi (Mycena s.s.) driven by repeated elements and novel gene families across ecological guilds.</title>
        <authorList>
            <consortium name="Lawrence Berkeley National Laboratory"/>
            <person name="Harder C.B."/>
            <person name="Miyauchi S."/>
            <person name="Viragh M."/>
            <person name="Kuo A."/>
            <person name="Thoen E."/>
            <person name="Andreopoulos B."/>
            <person name="Lu D."/>
            <person name="Skrede I."/>
            <person name="Drula E."/>
            <person name="Henrissat B."/>
            <person name="Morin E."/>
            <person name="Kohler A."/>
            <person name="Barry K."/>
            <person name="LaButti K."/>
            <person name="Morin E."/>
            <person name="Salamov A."/>
            <person name="Lipzen A."/>
            <person name="Mereny Z."/>
            <person name="Hegedus B."/>
            <person name="Baldrian P."/>
            <person name="Stursova M."/>
            <person name="Weitz H."/>
            <person name="Taylor A."/>
            <person name="Grigoriev I.V."/>
            <person name="Nagy L.G."/>
            <person name="Martin F."/>
            <person name="Kauserud H."/>
        </authorList>
    </citation>
    <scope>NUCLEOTIDE SEQUENCE</scope>
    <source>
        <strain evidence="3">CBHHK200</strain>
    </source>
</reference>
<dbReference type="InterPro" id="IPR006145">
    <property type="entry name" value="PsdUridine_synth_RsuA/RluA"/>
</dbReference>
<dbReference type="PANTHER" id="PTHR21600">
    <property type="entry name" value="MITOCHONDRIAL RNA PSEUDOURIDINE SYNTHASE"/>
    <property type="match status" value="1"/>
</dbReference>
<name>A0AAD6WSM4_9AGAR</name>
<gene>
    <name evidence="3" type="ORF">C8F04DRAFT_1223946</name>
</gene>
<sequence>MNYRRKLAENAFRWSRNILYVDRSLIVLNKPPGLVSQIDPTTTKAEGGNLAKFLDDVKQSLELPSPPYGVHRLDKGTTGCLLLPLNSSLVQDLSQRFRTEQINKTYLALVRGTSQDFPQKSGEIQTLLEYPNGRPTITRQEGPGTQEATTKWELVASSPRVPLSLLRLTPLTGRKHQLRVHLNEVLRTPILGDTQHFQGFPSGSATLNVALPRDRLFLHASQISLFRFRRSGGKKRFMLRFCAPLPQDWVELCSEADIPLSEYERFGGLSKSESGKEEDFEHITEIPDLNGYWIP</sequence>
<accession>A0AAD6WSM4</accession>
<dbReference type="Proteomes" id="UP001218188">
    <property type="component" value="Unassembled WGS sequence"/>
</dbReference>
<dbReference type="Pfam" id="PF00849">
    <property type="entry name" value="PseudoU_synth_2"/>
    <property type="match status" value="1"/>
</dbReference>
<dbReference type="EMBL" id="JARJCM010000218">
    <property type="protein sequence ID" value="KAJ7022026.1"/>
    <property type="molecule type" value="Genomic_DNA"/>
</dbReference>
<protein>
    <submittedName>
        <fullName evidence="3">Pseudouridine synthase</fullName>
    </submittedName>
</protein>
<dbReference type="PANTHER" id="PTHR21600:SF87">
    <property type="entry name" value="RNA PSEUDOURIDYLATE SYNTHASE DOMAIN-CONTAINING PROTEIN 1"/>
    <property type="match status" value="1"/>
</dbReference>
<evidence type="ECO:0000313" key="4">
    <source>
        <dbReference type="Proteomes" id="UP001218188"/>
    </source>
</evidence>
<dbReference type="CDD" id="cd02869">
    <property type="entry name" value="PseudoU_synth_RluA_like"/>
    <property type="match status" value="1"/>
</dbReference>